<dbReference type="Proteomes" id="UP000002429">
    <property type="component" value="Chromosome"/>
</dbReference>
<evidence type="ECO:0000313" key="1">
    <source>
        <dbReference type="EMBL" id="ADC45094.1"/>
    </source>
</evidence>
<dbReference type="STRING" id="266264.Rmet_6486"/>
<dbReference type="KEGG" id="rme:Rmet_6486"/>
<sequence>MLGVAWARDEMLRRVARAMLRVLVMALGPWSERLALDGVWLTYMDARSGCLGVGVADGPPIGRFLGSIRSWMVGSAHAGC</sequence>
<accession>D3DXS4</accession>
<organism evidence="1 2">
    <name type="scientific">Cupriavidus metallidurans (strain ATCC 43123 / DSM 2839 / NBRC 102507 / CH34)</name>
    <name type="common">Ralstonia metallidurans</name>
    <dbReference type="NCBI Taxonomy" id="266264"/>
    <lineage>
        <taxon>Bacteria</taxon>
        <taxon>Pseudomonadati</taxon>
        <taxon>Pseudomonadota</taxon>
        <taxon>Betaproteobacteria</taxon>
        <taxon>Burkholderiales</taxon>
        <taxon>Burkholderiaceae</taxon>
        <taxon>Cupriavidus</taxon>
    </lineage>
</organism>
<dbReference type="AlphaFoldDB" id="D3DXS4"/>
<keyword evidence="2" id="KW-1185">Reference proteome</keyword>
<gene>
    <name evidence="1" type="ordered locus">Rmet_6486</name>
</gene>
<reference evidence="2" key="1">
    <citation type="journal article" date="2010" name="PLoS ONE">
        <title>The complete genome sequence of Cupriavidus metallidurans strain CH34, a master survivalist in harsh and anthropogenic environments.</title>
        <authorList>
            <person name="Janssen P.J."/>
            <person name="Van Houdt R."/>
            <person name="Moors H."/>
            <person name="Monsieurs P."/>
            <person name="Morin N."/>
            <person name="Michaux A."/>
            <person name="Benotmane M.A."/>
            <person name="Leys N."/>
            <person name="Vallaeys T."/>
            <person name="Lapidus A."/>
            <person name="Monchy S."/>
            <person name="Medigue C."/>
            <person name="Taghavi S."/>
            <person name="McCorkle S."/>
            <person name="Dunn J."/>
            <person name="van der Lelie D."/>
            <person name="Mergeay M."/>
        </authorList>
    </citation>
    <scope>NUCLEOTIDE SEQUENCE [LARGE SCALE GENOMIC DNA]</scope>
    <source>
        <strain evidence="2">ATCC 43123 / DSM 2839 / NBRC 102507 / CH34</strain>
    </source>
</reference>
<protein>
    <submittedName>
        <fullName evidence="1">Uncharacterized protein</fullName>
    </submittedName>
</protein>
<proteinExistence type="predicted"/>
<name>D3DXS4_CUPMC</name>
<evidence type="ECO:0000313" key="2">
    <source>
        <dbReference type="Proteomes" id="UP000002429"/>
    </source>
</evidence>
<dbReference type="EMBL" id="CP000352">
    <property type="protein sequence ID" value="ADC45094.1"/>
    <property type="molecule type" value="Genomic_DNA"/>
</dbReference>
<dbReference type="HOGENOM" id="CLU_2587190_0_0_4"/>